<dbReference type="Pfam" id="PF12781">
    <property type="entry name" value="AAA_9"/>
    <property type="match status" value="1"/>
</dbReference>
<dbReference type="InterPro" id="IPR026983">
    <property type="entry name" value="DHC"/>
</dbReference>
<evidence type="ECO:0000313" key="4">
    <source>
        <dbReference type="Proteomes" id="UP000469452"/>
    </source>
</evidence>
<evidence type="ECO:0000256" key="1">
    <source>
        <dbReference type="SAM" id="Coils"/>
    </source>
</evidence>
<feature type="coiled-coil region" evidence="1">
    <location>
        <begin position="33"/>
        <end position="60"/>
    </location>
</feature>
<feature type="domain" description="Dynein heavy chain ATP-binding dynein motor region" evidence="2">
    <location>
        <begin position="1"/>
        <end position="85"/>
    </location>
</feature>
<keyword evidence="1" id="KW-0175">Coiled coil</keyword>
<evidence type="ECO:0000313" key="3">
    <source>
        <dbReference type="EMBL" id="KAF0749278.1"/>
    </source>
</evidence>
<feature type="non-terminal residue" evidence="3">
    <location>
        <position position="1"/>
    </location>
</feature>
<dbReference type="PANTHER" id="PTHR45703:SF22">
    <property type="entry name" value="DYNEIN CYTOPLASMIC 2 HEAVY CHAIN 1"/>
    <property type="match status" value="1"/>
</dbReference>
<protein>
    <recommendedName>
        <fullName evidence="2">Dynein heavy chain ATP-binding dynein motor region domain-containing protein</fullName>
    </recommendedName>
</protein>
<dbReference type="PANTHER" id="PTHR45703">
    <property type="entry name" value="DYNEIN HEAVY CHAIN"/>
    <property type="match status" value="1"/>
</dbReference>
<dbReference type="Proteomes" id="UP000469452">
    <property type="component" value="Unassembled WGS sequence"/>
</dbReference>
<organism evidence="3 4">
    <name type="scientific">Aphanomyces astaci</name>
    <name type="common">Crayfish plague agent</name>
    <dbReference type="NCBI Taxonomy" id="112090"/>
    <lineage>
        <taxon>Eukaryota</taxon>
        <taxon>Sar</taxon>
        <taxon>Stramenopiles</taxon>
        <taxon>Oomycota</taxon>
        <taxon>Saprolegniomycetes</taxon>
        <taxon>Saprolegniales</taxon>
        <taxon>Verrucalvaceae</taxon>
        <taxon>Aphanomyces</taxon>
    </lineage>
</organism>
<evidence type="ECO:0000259" key="2">
    <source>
        <dbReference type="Pfam" id="PF12781"/>
    </source>
</evidence>
<dbReference type="EMBL" id="VJMI01012807">
    <property type="protein sequence ID" value="KAF0749278.1"/>
    <property type="molecule type" value="Genomic_DNA"/>
</dbReference>
<name>A0A6A5AF69_APHAT</name>
<dbReference type="GO" id="GO:0045505">
    <property type="term" value="F:dynein intermediate chain binding"/>
    <property type="evidence" value="ECO:0007669"/>
    <property type="project" value="InterPro"/>
</dbReference>
<proteinExistence type="predicted"/>
<gene>
    <name evidence="3" type="ORF">AaE_007086</name>
</gene>
<dbReference type="GO" id="GO:0030286">
    <property type="term" value="C:dynein complex"/>
    <property type="evidence" value="ECO:0007669"/>
    <property type="project" value="InterPro"/>
</dbReference>
<dbReference type="GO" id="GO:0051959">
    <property type="term" value="F:dynein light intermediate chain binding"/>
    <property type="evidence" value="ECO:0007669"/>
    <property type="project" value="InterPro"/>
</dbReference>
<dbReference type="Gene3D" id="1.20.920.20">
    <property type="match status" value="1"/>
</dbReference>
<reference evidence="3 4" key="1">
    <citation type="submission" date="2019-06" db="EMBL/GenBank/DDBJ databases">
        <title>Genomics analysis of Aphanomyces spp. identifies a new class of oomycete effector associated with host adaptation.</title>
        <authorList>
            <person name="Gaulin E."/>
        </authorList>
    </citation>
    <scope>NUCLEOTIDE SEQUENCE [LARGE SCALE GENOMIC DNA]</scope>
    <source>
        <strain evidence="3 4">E</strain>
    </source>
</reference>
<comment type="caution">
    <text evidence="3">The sequence shown here is derived from an EMBL/GenBank/DDBJ whole genome shotgun (WGS) entry which is preliminary data.</text>
</comment>
<accession>A0A6A5AF69</accession>
<dbReference type="AlphaFoldDB" id="A0A6A5AF69"/>
<dbReference type="Gene3D" id="1.10.8.1220">
    <property type="match status" value="1"/>
</dbReference>
<feature type="non-terminal residue" evidence="3">
    <location>
        <position position="240"/>
    </location>
</feature>
<dbReference type="InterPro" id="IPR035706">
    <property type="entry name" value="AAA_9"/>
</dbReference>
<dbReference type="GO" id="GO:0007018">
    <property type="term" value="P:microtubule-based movement"/>
    <property type="evidence" value="ECO:0007669"/>
    <property type="project" value="InterPro"/>
</dbReference>
<sequence>VNVVNFTVTKSGLEGQLLGVTIQNEQPELEAQKSELLRSEEEFKVQLAALEKQLLEALATSEGDILDNTTLIESLTRTKSTSADIESALKKSAVKSEELDEQRAIYAPFARDGARLFFLVKALHSVNHMYRFSLASFIGLFRSTLTTKMDVGNVKERITRLSPMLETKVLMFVGRSLFKEHRPMFGLHLIHGMHPEAFEDNEWEYFVGDLLSDIKKETALPDWVPPDRRDSYNLFVDTFP</sequence>